<dbReference type="AlphaFoldDB" id="A0AAX4JIB4"/>
<sequence length="525" mass="61135">MVQQSLPAMPASTILGDTSDILSHIFSYLPSSSLFATLQVSKSFFHASVPHLYNTVTIKPGSRNIFLGSTRSDNLTFDKKPVANQTDATNDITKNSLLKHIKRVNVYVHSINECPFVKQFIQPLPNLELVHLAKGRGGYTDNLDDGSNLCYNEKCQFITKVCTNTQKVIIRDLDFTPLKFFKKLESVIVKLRPCELPFYTGEGLVRRSYFINNDSDDPNQDNDTNHNDNNSNSQRETEIIGQLDKNNLADLWYRKSSNLPNSIEKLNLIFWDESHKYRLIESYETAPNHNHHWFGGRSDGVRTIKGCNYCDQLGCVRYSPHVGIQLPILFWLLGKKNKSIHKISIWNFEKTAENYQWRDYELLYEDLIDEINKSFYEGKKDRIKSGSHSTISNGDEPTNNNRIYSDNTEMKVENVDEEIIQFRSGLEYFNLNENDNNEIDEEELCYWKDRFSPSGKLRELRRRVQEEVSSTRRIMTGLDTWSEDDCLNYLIQRYNEQRLAEEENARLKIRHEVEAIQEEEEEEEE</sequence>
<reference evidence="2 3" key="1">
    <citation type="submission" date="2024-01" db="EMBL/GenBank/DDBJ databases">
        <title>Comparative genomics of Cryptococcus and Kwoniella reveals pathogenesis evolution and contrasting modes of karyotype evolution via chromosome fusion or intercentromeric recombination.</title>
        <authorList>
            <person name="Coelho M.A."/>
            <person name="David-Palma M."/>
            <person name="Shea T."/>
            <person name="Bowers K."/>
            <person name="McGinley-Smith S."/>
            <person name="Mohammad A.W."/>
            <person name="Gnirke A."/>
            <person name="Yurkov A.M."/>
            <person name="Nowrousian M."/>
            <person name="Sun S."/>
            <person name="Cuomo C.A."/>
            <person name="Heitman J."/>
        </authorList>
    </citation>
    <scope>NUCLEOTIDE SEQUENCE [LARGE SCALE GENOMIC DNA]</scope>
    <source>
        <strain evidence="2 3">CBS 6074</strain>
    </source>
</reference>
<gene>
    <name evidence="2" type="ORF">L201_000076</name>
</gene>
<accession>A0AAX4JIB4</accession>
<dbReference type="GeneID" id="91090748"/>
<feature type="region of interest" description="Disordered" evidence="1">
    <location>
        <begin position="212"/>
        <end position="236"/>
    </location>
</feature>
<dbReference type="EMBL" id="CP144098">
    <property type="protein sequence ID" value="WWC85217.1"/>
    <property type="molecule type" value="Genomic_DNA"/>
</dbReference>
<keyword evidence="3" id="KW-1185">Reference proteome</keyword>
<proteinExistence type="predicted"/>
<dbReference type="SUPFAM" id="SSF81383">
    <property type="entry name" value="F-box domain"/>
    <property type="match status" value="1"/>
</dbReference>
<dbReference type="Proteomes" id="UP001355207">
    <property type="component" value="Chromosome 1"/>
</dbReference>
<organism evidence="2 3">
    <name type="scientific">Kwoniella dendrophila CBS 6074</name>
    <dbReference type="NCBI Taxonomy" id="1295534"/>
    <lineage>
        <taxon>Eukaryota</taxon>
        <taxon>Fungi</taxon>
        <taxon>Dikarya</taxon>
        <taxon>Basidiomycota</taxon>
        <taxon>Agaricomycotina</taxon>
        <taxon>Tremellomycetes</taxon>
        <taxon>Tremellales</taxon>
        <taxon>Cryptococcaceae</taxon>
        <taxon>Kwoniella</taxon>
    </lineage>
</organism>
<dbReference type="InterPro" id="IPR036047">
    <property type="entry name" value="F-box-like_dom_sf"/>
</dbReference>
<evidence type="ECO:0000313" key="2">
    <source>
        <dbReference type="EMBL" id="WWC85217.1"/>
    </source>
</evidence>
<dbReference type="RefSeq" id="XP_066071980.1">
    <property type="nucleotide sequence ID" value="XM_066215883.1"/>
</dbReference>
<evidence type="ECO:0000256" key="1">
    <source>
        <dbReference type="SAM" id="MobiDB-lite"/>
    </source>
</evidence>
<name>A0AAX4JIB4_9TREE</name>
<evidence type="ECO:0000313" key="3">
    <source>
        <dbReference type="Proteomes" id="UP001355207"/>
    </source>
</evidence>
<protein>
    <recommendedName>
        <fullName evidence="4">F-box domain-containing protein</fullName>
    </recommendedName>
</protein>
<evidence type="ECO:0008006" key="4">
    <source>
        <dbReference type="Google" id="ProtNLM"/>
    </source>
</evidence>
<dbReference type="CDD" id="cd09917">
    <property type="entry name" value="F-box_SF"/>
    <property type="match status" value="1"/>
</dbReference>